<reference evidence="3" key="1">
    <citation type="submission" date="2020-08" db="EMBL/GenBank/DDBJ databases">
        <authorList>
            <person name="Cejkova D."/>
            <person name="Kubasova T."/>
            <person name="Jahodarova E."/>
            <person name="Rychlik I."/>
        </authorList>
    </citation>
    <scope>NUCLEOTIDE SEQUENCE</scope>
    <source>
        <strain evidence="3">An420c</strain>
    </source>
</reference>
<accession>A0A938X277</accession>
<name>A0A938X277_9CLOT</name>
<keyword evidence="1" id="KW-0175">Coiled coil</keyword>
<gene>
    <name evidence="3" type="ORF">H6A13_09120</name>
</gene>
<feature type="region of interest" description="Disordered" evidence="2">
    <location>
        <begin position="70"/>
        <end position="102"/>
    </location>
</feature>
<reference evidence="3" key="2">
    <citation type="journal article" date="2021" name="Sci. Rep.">
        <title>The distribution of antibiotic resistance genes in chicken gut microbiota commensals.</title>
        <authorList>
            <person name="Juricova H."/>
            <person name="Matiasovicova J."/>
            <person name="Kubasova T."/>
            <person name="Cejkova D."/>
            <person name="Rychlik I."/>
        </authorList>
    </citation>
    <scope>NUCLEOTIDE SEQUENCE</scope>
    <source>
        <strain evidence="3">An420c</strain>
    </source>
</reference>
<evidence type="ECO:0000313" key="4">
    <source>
        <dbReference type="Proteomes" id="UP000713880"/>
    </source>
</evidence>
<organism evidence="3 4">
    <name type="scientific">Mordavella massiliensis</name>
    <dbReference type="NCBI Taxonomy" id="1871024"/>
    <lineage>
        <taxon>Bacteria</taxon>
        <taxon>Bacillati</taxon>
        <taxon>Bacillota</taxon>
        <taxon>Clostridia</taxon>
        <taxon>Eubacteriales</taxon>
        <taxon>Clostridiaceae</taxon>
        <taxon>Mordavella</taxon>
    </lineage>
</organism>
<feature type="coiled-coil region" evidence="1">
    <location>
        <begin position="5"/>
        <end position="39"/>
    </location>
</feature>
<dbReference type="Pfam" id="PF14193">
    <property type="entry name" value="DUF4315"/>
    <property type="match status" value="1"/>
</dbReference>
<evidence type="ECO:0000313" key="3">
    <source>
        <dbReference type="EMBL" id="MBM6827250.1"/>
    </source>
</evidence>
<feature type="compositionally biased region" description="Acidic residues" evidence="2">
    <location>
        <begin position="92"/>
        <end position="102"/>
    </location>
</feature>
<protein>
    <submittedName>
        <fullName evidence="3">DUF4315 family protein</fullName>
    </submittedName>
</protein>
<sequence>MNKKIRRYLEEIEKTEKKIADLQQYLKGIKSALKEEENNEMIRAIRGMKLEGEELLQFLDRLKGGNVRFEVGKKTDGSGKGSFIRQDSNTEREDENDEKEME</sequence>
<proteinExistence type="predicted"/>
<evidence type="ECO:0000256" key="2">
    <source>
        <dbReference type="SAM" id="MobiDB-lite"/>
    </source>
</evidence>
<dbReference type="EMBL" id="JACJLV010000028">
    <property type="protein sequence ID" value="MBM6827250.1"/>
    <property type="molecule type" value="Genomic_DNA"/>
</dbReference>
<dbReference type="Proteomes" id="UP000713880">
    <property type="component" value="Unassembled WGS sequence"/>
</dbReference>
<dbReference type="AlphaFoldDB" id="A0A938X277"/>
<comment type="caution">
    <text evidence="3">The sequence shown here is derived from an EMBL/GenBank/DDBJ whole genome shotgun (WGS) entry which is preliminary data.</text>
</comment>
<evidence type="ECO:0000256" key="1">
    <source>
        <dbReference type="SAM" id="Coils"/>
    </source>
</evidence>
<keyword evidence="4" id="KW-1185">Reference proteome</keyword>
<dbReference type="RefSeq" id="WP_204909274.1">
    <property type="nucleotide sequence ID" value="NZ_JACJLV010000028.1"/>
</dbReference>
<dbReference type="InterPro" id="IPR025464">
    <property type="entry name" value="DUF4315"/>
</dbReference>